<dbReference type="AlphaFoldDB" id="A0A3M0ADV8"/>
<sequence length="32" mass="3732">MHLHSDLVCIRLGLRVKEAVKIEREVNDSFSH</sequence>
<dbReference type="EMBL" id="REFJ01000001">
    <property type="protein sequence ID" value="RMA82687.1"/>
    <property type="molecule type" value="Genomic_DNA"/>
</dbReference>
<name>A0A3M0ADV8_9GAMM</name>
<proteinExistence type="predicted"/>
<evidence type="ECO:0000313" key="1">
    <source>
        <dbReference type="EMBL" id="RMA82687.1"/>
    </source>
</evidence>
<evidence type="ECO:0000313" key="2">
    <source>
        <dbReference type="Proteomes" id="UP000267187"/>
    </source>
</evidence>
<gene>
    <name evidence="1" type="ORF">DFR27_0641</name>
</gene>
<dbReference type="Proteomes" id="UP000267187">
    <property type="component" value="Unassembled WGS sequence"/>
</dbReference>
<keyword evidence="2" id="KW-1185">Reference proteome</keyword>
<organism evidence="1 2">
    <name type="scientific">Umboniibacter marinipuniceus</name>
    <dbReference type="NCBI Taxonomy" id="569599"/>
    <lineage>
        <taxon>Bacteria</taxon>
        <taxon>Pseudomonadati</taxon>
        <taxon>Pseudomonadota</taxon>
        <taxon>Gammaproteobacteria</taxon>
        <taxon>Cellvibrionales</taxon>
        <taxon>Cellvibrionaceae</taxon>
        <taxon>Umboniibacter</taxon>
    </lineage>
</organism>
<comment type="caution">
    <text evidence="1">The sequence shown here is derived from an EMBL/GenBank/DDBJ whole genome shotgun (WGS) entry which is preliminary data.</text>
</comment>
<accession>A0A3M0ADV8</accession>
<protein>
    <submittedName>
        <fullName evidence="1">Uncharacterized protein</fullName>
    </submittedName>
</protein>
<reference evidence="1 2" key="1">
    <citation type="submission" date="2018-10" db="EMBL/GenBank/DDBJ databases">
        <title>Genomic Encyclopedia of Type Strains, Phase IV (KMG-IV): sequencing the most valuable type-strain genomes for metagenomic binning, comparative biology and taxonomic classification.</title>
        <authorList>
            <person name="Goeker M."/>
        </authorList>
    </citation>
    <scope>NUCLEOTIDE SEQUENCE [LARGE SCALE GENOMIC DNA]</scope>
    <source>
        <strain evidence="1 2">DSM 25080</strain>
    </source>
</reference>